<dbReference type="InterPro" id="IPR027417">
    <property type="entry name" value="P-loop_NTPase"/>
</dbReference>
<keyword evidence="1" id="KW-0808">Transferase</keyword>
<dbReference type="EMBL" id="JACRSY010000013">
    <property type="protein sequence ID" value="MBC8579730.1"/>
    <property type="molecule type" value="Genomic_DNA"/>
</dbReference>
<dbReference type="Gene3D" id="3.40.50.300">
    <property type="entry name" value="P-loop containing nucleotide triphosphate hydrolases"/>
    <property type="match status" value="1"/>
</dbReference>
<dbReference type="Proteomes" id="UP000655830">
    <property type="component" value="Unassembled WGS sequence"/>
</dbReference>
<keyword evidence="2" id="KW-1185">Reference proteome</keyword>
<sequence>MQNEVILKIEACIKEKDKCILAIDGRAAAGKTTLANLLQEYFDGAVIHMDDFFLPLELRTKERYATPGGNVHYERFNEEVGSQLTIGYAFKYQRFNCKKMQLDTWQEVENKKVMIVEGTYATHPEIQVAYDMKLFLDINKKEQKSRILHRNGEKMLEQFLSKWIPLEEMYFESYSVMEHCHRVLT</sequence>
<evidence type="ECO:0000313" key="2">
    <source>
        <dbReference type="Proteomes" id="UP000655830"/>
    </source>
</evidence>
<dbReference type="SUPFAM" id="SSF52540">
    <property type="entry name" value="P-loop containing nucleoside triphosphate hydrolases"/>
    <property type="match status" value="1"/>
</dbReference>
<keyword evidence="1" id="KW-0418">Kinase</keyword>
<dbReference type="PANTHER" id="PTHR10285">
    <property type="entry name" value="URIDINE KINASE"/>
    <property type="match status" value="1"/>
</dbReference>
<dbReference type="RefSeq" id="WP_249332684.1">
    <property type="nucleotide sequence ID" value="NZ_JACRSY010000013.1"/>
</dbReference>
<reference evidence="1" key="1">
    <citation type="submission" date="2020-08" db="EMBL/GenBank/DDBJ databases">
        <title>Genome public.</title>
        <authorList>
            <person name="Liu C."/>
            <person name="Sun Q."/>
        </authorList>
    </citation>
    <scope>NUCLEOTIDE SEQUENCE</scope>
    <source>
        <strain evidence="1">NSJ-12</strain>
    </source>
</reference>
<dbReference type="AlphaFoldDB" id="A0A926EIP4"/>
<accession>A0A926EIP4</accession>
<gene>
    <name evidence="1" type="ORF">H8718_09325</name>
</gene>
<protein>
    <submittedName>
        <fullName evidence="1">Uridine kinase</fullName>
    </submittedName>
</protein>
<proteinExistence type="predicted"/>
<dbReference type="GO" id="GO:0016301">
    <property type="term" value="F:kinase activity"/>
    <property type="evidence" value="ECO:0007669"/>
    <property type="project" value="UniProtKB-KW"/>
</dbReference>
<name>A0A926EIP4_9FIRM</name>
<organism evidence="1 2">
    <name type="scientific">Zhenhengia yiwuensis</name>
    <dbReference type="NCBI Taxonomy" id="2763666"/>
    <lineage>
        <taxon>Bacteria</taxon>
        <taxon>Bacillati</taxon>
        <taxon>Bacillota</taxon>
        <taxon>Clostridia</taxon>
        <taxon>Lachnospirales</taxon>
        <taxon>Lachnospiraceae</taxon>
        <taxon>Zhenhengia</taxon>
    </lineage>
</organism>
<evidence type="ECO:0000313" key="1">
    <source>
        <dbReference type="EMBL" id="MBC8579730.1"/>
    </source>
</evidence>
<comment type="caution">
    <text evidence="1">The sequence shown here is derived from an EMBL/GenBank/DDBJ whole genome shotgun (WGS) entry which is preliminary data.</text>
</comment>